<dbReference type="STRING" id="7897.ENSLACP00000015673"/>
<evidence type="ECO:0000313" key="3">
    <source>
        <dbReference type="Proteomes" id="UP000008672"/>
    </source>
</evidence>
<dbReference type="PANTHER" id="PTHR15484:SF8">
    <property type="entry name" value="DNA-DIRECTED RNA POLYMERASE I SUBUNIT RPA34"/>
    <property type="match status" value="1"/>
</dbReference>
<gene>
    <name evidence="2" type="primary">POLR1G</name>
</gene>
<dbReference type="HOGENOM" id="CLU_079523_0_0_1"/>
<protein>
    <submittedName>
        <fullName evidence="2">RNA polymerase I subunit G</fullName>
    </submittedName>
</protein>
<dbReference type="Bgee" id="ENSLACG00000013798">
    <property type="expression patterns" value="Expressed in chordate pharynx and 6 other cell types or tissues"/>
</dbReference>
<dbReference type="EMBL" id="AFYH01034944">
    <property type="status" value="NOT_ANNOTATED_CDS"/>
    <property type="molecule type" value="Genomic_DNA"/>
</dbReference>
<name>H3B1A2_LATCH</name>
<dbReference type="eggNOG" id="ENOG502S2W3">
    <property type="taxonomic scope" value="Eukaryota"/>
</dbReference>
<dbReference type="GO" id="GO:0005736">
    <property type="term" value="C:RNA polymerase I complex"/>
    <property type="evidence" value="ECO:0007669"/>
    <property type="project" value="TreeGrafter"/>
</dbReference>
<reference evidence="2" key="2">
    <citation type="submission" date="2025-08" db="UniProtKB">
        <authorList>
            <consortium name="Ensembl"/>
        </authorList>
    </citation>
    <scope>IDENTIFICATION</scope>
</reference>
<dbReference type="Ensembl" id="ENSLACT00000015781.1">
    <property type="protein sequence ID" value="ENSLACP00000015673.1"/>
    <property type="gene ID" value="ENSLACG00000013798.1"/>
</dbReference>
<dbReference type="AlphaFoldDB" id="H3B1A2"/>
<feature type="compositionally biased region" description="Pro residues" evidence="1">
    <location>
        <begin position="159"/>
        <end position="168"/>
    </location>
</feature>
<proteinExistence type="predicted"/>
<feature type="compositionally biased region" description="Basic residues" evidence="1">
    <location>
        <begin position="223"/>
        <end position="233"/>
    </location>
</feature>
<feature type="compositionally biased region" description="Basic and acidic residues" evidence="1">
    <location>
        <begin position="234"/>
        <end position="260"/>
    </location>
</feature>
<dbReference type="PANTHER" id="PTHR15484">
    <property type="entry name" value="DNA-DIRECTED RNA POLYMERASE I SUBUNIT RPA34"/>
    <property type="match status" value="1"/>
</dbReference>
<dbReference type="GO" id="GO:0006360">
    <property type="term" value="P:transcription by RNA polymerase I"/>
    <property type="evidence" value="ECO:0007669"/>
    <property type="project" value="InterPro"/>
</dbReference>
<reference evidence="3" key="1">
    <citation type="submission" date="2011-08" db="EMBL/GenBank/DDBJ databases">
        <title>The draft genome of Latimeria chalumnae.</title>
        <authorList>
            <person name="Di Palma F."/>
            <person name="Alfoldi J."/>
            <person name="Johnson J."/>
            <person name="Berlin A."/>
            <person name="Gnerre S."/>
            <person name="Jaffe D."/>
            <person name="MacCallum I."/>
            <person name="Young S."/>
            <person name="Walker B.J."/>
            <person name="Lander E."/>
            <person name="Lindblad-Toh K."/>
        </authorList>
    </citation>
    <scope>NUCLEOTIDE SEQUENCE [LARGE SCALE GENOMIC DNA]</scope>
    <source>
        <strain evidence="3">Wild caught</strain>
    </source>
</reference>
<feature type="compositionally biased region" description="Acidic residues" evidence="1">
    <location>
        <begin position="12"/>
        <end position="28"/>
    </location>
</feature>
<dbReference type="GO" id="GO:0003723">
    <property type="term" value="F:RNA binding"/>
    <property type="evidence" value="ECO:0007669"/>
    <property type="project" value="TreeGrafter"/>
</dbReference>
<feature type="compositionally biased region" description="Basic and acidic residues" evidence="1">
    <location>
        <begin position="269"/>
        <end position="293"/>
    </location>
</feature>
<dbReference type="Proteomes" id="UP000008672">
    <property type="component" value="Unassembled WGS sequence"/>
</dbReference>
<dbReference type="InterPro" id="IPR013240">
    <property type="entry name" value="DNA-dir_RNA_pol1_su_RPA34"/>
</dbReference>
<dbReference type="OMA" id="FQEEVMM"/>
<dbReference type="Pfam" id="PF08208">
    <property type="entry name" value="RNA_polI_A34"/>
    <property type="match status" value="1"/>
</dbReference>
<dbReference type="EMBL" id="AFYH01034945">
    <property type="status" value="NOT_ANNOTATED_CDS"/>
    <property type="molecule type" value="Genomic_DNA"/>
</dbReference>
<feature type="region of interest" description="Disordered" evidence="1">
    <location>
        <begin position="153"/>
        <end position="356"/>
    </location>
</feature>
<accession>H3B1A2</accession>
<feature type="compositionally biased region" description="Basic and acidic residues" evidence="1">
    <location>
        <begin position="321"/>
        <end position="334"/>
    </location>
</feature>
<evidence type="ECO:0000256" key="1">
    <source>
        <dbReference type="SAM" id="MobiDB-lite"/>
    </source>
</evidence>
<keyword evidence="3" id="KW-1185">Reference proteome</keyword>
<dbReference type="Gene3D" id="6.20.250.70">
    <property type="match status" value="1"/>
</dbReference>
<dbReference type="InParanoid" id="H3B1A2"/>
<feature type="compositionally biased region" description="Basic and acidic residues" evidence="1">
    <location>
        <begin position="300"/>
        <end position="313"/>
    </location>
</feature>
<feature type="region of interest" description="Disordered" evidence="1">
    <location>
        <begin position="1"/>
        <end position="32"/>
    </location>
</feature>
<organism evidence="2 3">
    <name type="scientific">Latimeria chalumnae</name>
    <name type="common">Coelacanth</name>
    <dbReference type="NCBI Taxonomy" id="7897"/>
    <lineage>
        <taxon>Eukaryota</taxon>
        <taxon>Metazoa</taxon>
        <taxon>Chordata</taxon>
        <taxon>Craniata</taxon>
        <taxon>Vertebrata</taxon>
        <taxon>Euteleostomi</taxon>
        <taxon>Coelacanthiformes</taxon>
        <taxon>Coelacanthidae</taxon>
        <taxon>Latimeria</taxon>
    </lineage>
</organism>
<feature type="compositionally biased region" description="Basic residues" evidence="1">
    <location>
        <begin position="345"/>
        <end position="356"/>
    </location>
</feature>
<sequence length="356" mass="39954">MKRLKDISSSSSEEESDGEAENEKEEEQQNATRNAIKGVKRFECPADFVLCSHNLQQNLALEKLNRSSTELWLIKAPAEFSAESFSGKKIPLIGFQTLDAAKDGCKKRYNVLSTAKEIGNANLLVPLPNSERLVCAPPFHGIINIGESFGESGTHRPLKPIPASPAPTIPAGLKQRFQPFGATLPASTGPSPGKNRQHAVGGVSPVPPRRIREEVTETDFGTKKKKKKKKKSKRWEEEYSVTREEMVVEQKPIKEETETPKKKKKKKSKELEEQKVTVKQEPVEEESEPSKREERRRKGNEHLEGSLRVKEEPPEAAGMPWERRAVKEESRAESPAHVAAESSRGHKKKKKKREDC</sequence>
<dbReference type="GeneTree" id="ENSGT00450000040362"/>
<evidence type="ECO:0000313" key="2">
    <source>
        <dbReference type="Ensembl" id="ENSLACP00000015673.1"/>
    </source>
</evidence>
<reference evidence="2" key="3">
    <citation type="submission" date="2025-09" db="UniProtKB">
        <authorList>
            <consortium name="Ensembl"/>
        </authorList>
    </citation>
    <scope>IDENTIFICATION</scope>
</reference>